<evidence type="ECO:0000313" key="1">
    <source>
        <dbReference type="EMBL" id="THH12559.1"/>
    </source>
</evidence>
<proteinExistence type="predicted"/>
<accession>A0A4S4LKJ2</accession>
<dbReference type="EMBL" id="SGPL01000448">
    <property type="protein sequence ID" value="THH12559.1"/>
    <property type="molecule type" value="Genomic_DNA"/>
</dbReference>
<organism evidence="1 2">
    <name type="scientific">Bondarzewia mesenterica</name>
    <dbReference type="NCBI Taxonomy" id="1095465"/>
    <lineage>
        <taxon>Eukaryota</taxon>
        <taxon>Fungi</taxon>
        <taxon>Dikarya</taxon>
        <taxon>Basidiomycota</taxon>
        <taxon>Agaricomycotina</taxon>
        <taxon>Agaricomycetes</taxon>
        <taxon>Russulales</taxon>
        <taxon>Bondarzewiaceae</taxon>
        <taxon>Bondarzewia</taxon>
    </lineage>
</organism>
<comment type="caution">
    <text evidence="1">The sequence shown here is derived from an EMBL/GenBank/DDBJ whole genome shotgun (WGS) entry which is preliminary data.</text>
</comment>
<keyword evidence="2" id="KW-1185">Reference proteome</keyword>
<sequence>MIEEDEAAIDTSKLMENNDLISKFDHLELNQGDIEVDPIEESVDPPGAHDGGQGSALKSAFEQASLLPLMDTKSSSAAFMDLYC</sequence>
<dbReference type="Proteomes" id="UP000310158">
    <property type="component" value="Unassembled WGS sequence"/>
</dbReference>
<evidence type="ECO:0000313" key="2">
    <source>
        <dbReference type="Proteomes" id="UP000310158"/>
    </source>
</evidence>
<protein>
    <submittedName>
        <fullName evidence="1">Uncharacterized protein</fullName>
    </submittedName>
</protein>
<gene>
    <name evidence="1" type="ORF">EW146_g7582</name>
</gene>
<reference evidence="1 2" key="1">
    <citation type="submission" date="2019-02" db="EMBL/GenBank/DDBJ databases">
        <title>Genome sequencing of the rare red list fungi Bondarzewia mesenterica.</title>
        <authorList>
            <person name="Buettner E."/>
            <person name="Kellner H."/>
        </authorList>
    </citation>
    <scope>NUCLEOTIDE SEQUENCE [LARGE SCALE GENOMIC DNA]</scope>
    <source>
        <strain evidence="1 2">DSM 108281</strain>
    </source>
</reference>
<dbReference type="AlphaFoldDB" id="A0A4S4LKJ2"/>
<name>A0A4S4LKJ2_9AGAM</name>